<dbReference type="SUPFAM" id="SSF54001">
    <property type="entry name" value="Cysteine proteinases"/>
    <property type="match status" value="1"/>
</dbReference>
<organism evidence="2 3">
    <name type="scientific">Reinekea forsetii</name>
    <dbReference type="NCBI Taxonomy" id="1336806"/>
    <lineage>
        <taxon>Bacteria</taxon>
        <taxon>Pseudomonadati</taxon>
        <taxon>Pseudomonadota</taxon>
        <taxon>Gammaproteobacteria</taxon>
        <taxon>Oceanospirillales</taxon>
        <taxon>Saccharospirillaceae</taxon>
        <taxon>Reinekea</taxon>
    </lineage>
</organism>
<keyword evidence="3" id="KW-1185">Reference proteome</keyword>
<dbReference type="InterPro" id="IPR038765">
    <property type="entry name" value="Papain-like_cys_pep_sf"/>
</dbReference>
<feature type="chain" id="PRO_5014868720" evidence="1">
    <location>
        <begin position="25"/>
        <end position="501"/>
    </location>
</feature>
<keyword evidence="1" id="KW-0732">Signal</keyword>
<dbReference type="Pfam" id="PF05708">
    <property type="entry name" value="Peptidase_C92"/>
    <property type="match status" value="1"/>
</dbReference>
<evidence type="ECO:0000313" key="2">
    <source>
        <dbReference type="EMBL" id="ATX77705.1"/>
    </source>
</evidence>
<name>A0A2K8KSJ3_9GAMM</name>
<dbReference type="OrthoDB" id="195541at2"/>
<accession>A0A2K8KSJ3</accession>
<evidence type="ECO:0000256" key="1">
    <source>
        <dbReference type="SAM" id="SignalP"/>
    </source>
</evidence>
<feature type="signal peptide" evidence="1">
    <location>
        <begin position="1"/>
        <end position="24"/>
    </location>
</feature>
<protein>
    <submittedName>
        <fullName evidence="2">Protein tyrosine/serine phosphatase</fullName>
    </submittedName>
</protein>
<dbReference type="Proteomes" id="UP000229757">
    <property type="component" value="Chromosome"/>
</dbReference>
<evidence type="ECO:0000313" key="3">
    <source>
        <dbReference type="Proteomes" id="UP000229757"/>
    </source>
</evidence>
<reference evidence="2 3" key="1">
    <citation type="journal article" date="2017" name="Environ. Microbiol.">
        <title>Genomic and physiological analyses of 'Reinekea forsetii' reveal a versatile opportunistic lifestyle during spring algae blooms.</title>
        <authorList>
            <person name="Avci B."/>
            <person name="Hahnke R.L."/>
            <person name="Chafee M."/>
            <person name="Fischer T."/>
            <person name="Gruber-Vodicka H."/>
            <person name="Tegetmeyer H.E."/>
            <person name="Harder J."/>
            <person name="Fuchs B.M."/>
            <person name="Amann R.I."/>
            <person name="Teeling H."/>
        </authorList>
    </citation>
    <scope>NUCLEOTIDE SEQUENCE [LARGE SCALE GENOMIC DNA]</scope>
    <source>
        <strain evidence="2 3">Hel1_31_D35</strain>
    </source>
</reference>
<gene>
    <name evidence="2" type="ORF">REIFOR_02581</name>
</gene>
<dbReference type="KEGG" id="rfo:REIFOR_02581"/>
<dbReference type="Gene3D" id="3.90.1720.10">
    <property type="entry name" value="endopeptidase domain like (from Nostoc punctiforme)"/>
    <property type="match status" value="1"/>
</dbReference>
<sequence length="501" mass="56702">MLGKKPFALALFCYSLLFGLEALAESTDVQAIRIQRQGLLNLISYIDQKPDIFNRSKLLPVLLNRAEKQTVLDVWGVYLDYMATLGVLADKNELYQRQSSAEHDRRMQIHAFAMTAYYRFGLAFISRIGRDPELVKWLNLAHPDLELPAKMYQKFSNQVLSDWNTVRFDDLTSSLSVDAQSSFAAQFSADRLAVRQQSRTGLLVANSAGTVSRSLFRTWFPIQRGVAKGMGKVKVWRIGETLITPEQALSFSRDLEPGDFYLTRKEWRLTNVGIPGFWTHSAIYIGSHAEREQYFDTPEVKQWLAEQGFNSFDALLRATSEIYARHPGYDAMGEVRAIEALNAGVIFNSIETSLAADGAAIFRPLLGKLEKAKAIHNAFYYTGQPYDFDFDFDSDNAMVCSELIFKAYQAGTTQTGVDFPLYTVAGRKMLTPNEIAQWYDATVDTAEQEIELVMFIDGNEKDRVAFRSNSAAFKGSWQRPDWYLFKQSPSALIDAFTTESN</sequence>
<dbReference type="InterPro" id="IPR024453">
    <property type="entry name" value="Peptidase_C92"/>
</dbReference>
<dbReference type="RefSeq" id="WP_100257944.1">
    <property type="nucleotide sequence ID" value="NZ_CP011797.1"/>
</dbReference>
<dbReference type="AlphaFoldDB" id="A0A2K8KSJ3"/>
<dbReference type="EMBL" id="CP011797">
    <property type="protein sequence ID" value="ATX77705.1"/>
    <property type="molecule type" value="Genomic_DNA"/>
</dbReference>
<proteinExistence type="predicted"/>